<dbReference type="InterPro" id="IPR036388">
    <property type="entry name" value="WH-like_DNA-bd_sf"/>
</dbReference>
<feature type="domain" description="Treble clef zinc finger" evidence="2">
    <location>
        <begin position="127"/>
        <end position="181"/>
    </location>
</feature>
<evidence type="ECO:0008006" key="5">
    <source>
        <dbReference type="Google" id="ProtNLM"/>
    </source>
</evidence>
<name>A0A559KCT8_9BACL</name>
<reference evidence="3 4" key="1">
    <citation type="submission" date="2019-07" db="EMBL/GenBank/DDBJ databases">
        <authorList>
            <person name="Kim J."/>
        </authorList>
    </citation>
    <scope>NUCLEOTIDE SEQUENCE [LARGE SCALE GENOMIC DNA]</scope>
    <source>
        <strain evidence="3 4">JC52</strain>
    </source>
</reference>
<organism evidence="3 4">
    <name type="scientific">Paenibacillus cremeus</name>
    <dbReference type="NCBI Taxonomy" id="2163881"/>
    <lineage>
        <taxon>Bacteria</taxon>
        <taxon>Bacillati</taxon>
        <taxon>Bacillota</taxon>
        <taxon>Bacilli</taxon>
        <taxon>Bacillales</taxon>
        <taxon>Paenibacillaceae</taxon>
        <taxon>Paenibacillus</taxon>
    </lineage>
</organism>
<dbReference type="RefSeq" id="WP_144846544.1">
    <property type="nucleotide sequence ID" value="NZ_VNJI01000011.1"/>
</dbReference>
<protein>
    <recommendedName>
        <fullName evidence="5">Zinc-ribbon domain-containing protein</fullName>
    </recommendedName>
</protein>
<gene>
    <name evidence="3" type="ORF">FPZ49_11250</name>
</gene>
<accession>A0A559KCT8</accession>
<evidence type="ECO:0000259" key="1">
    <source>
        <dbReference type="Pfam" id="PF07453"/>
    </source>
</evidence>
<dbReference type="EMBL" id="VNJI01000011">
    <property type="protein sequence ID" value="TVY09940.1"/>
    <property type="molecule type" value="Genomic_DNA"/>
</dbReference>
<dbReference type="OrthoDB" id="583824at2"/>
<dbReference type="InterPro" id="IPR025487">
    <property type="entry name" value="DUF4379"/>
</dbReference>
<sequence length="499" mass="58277">MAIITDIYKDGSYWVETSLASKMIRYYEELGYVIPRKPNYEGKLIVPKGTKILVRIEHLLKSSNERVIKICDCCNKRILNQKYQNIIRHRKIDGLDRCVDCGKLKSGESNRTNAPYNKSLDYLFPNIAKEWHSTMNGAQKPKSTYAQSQQKAWFLCSNCGLPFELKVQIRTLYNVGCPFCSDSISYPEKFITSLLRQLNVQFEKEKIFKWSSGKRYDFYFKVNQVDVLLETHGLQHYEKGFANVGGRTLEQEIENDKMKKRLAEENEINKYIVIDCRYSDFNFIKNSLINSELAILFDLTDVDWNVCNEFSMKSIIKTTCELWNNGKTAKQIEKELLLNKSTVIRYLKYGHELRWCAYDPQKLKNQPKPVVQLNLDGTYINKYSSSVEAARQTNIHHQSIRDVCIGKYKHSGGYIWMYKDDYENEKDKIKTPEKIHITKSIVRLTLNGEYIDEFESQSKAARELNLQQSSRISNVCNGKGKSAHGYKWMFKNDYEKLKS</sequence>
<dbReference type="InterPro" id="IPR003647">
    <property type="entry name" value="Intron_nuc_1_rpt"/>
</dbReference>
<evidence type="ECO:0000313" key="3">
    <source>
        <dbReference type="EMBL" id="TVY09940.1"/>
    </source>
</evidence>
<proteinExistence type="predicted"/>
<dbReference type="SMART" id="SM00497">
    <property type="entry name" value="IENR1"/>
    <property type="match status" value="2"/>
</dbReference>
<dbReference type="Gene3D" id="3.40.960.10">
    <property type="entry name" value="VSR Endonuclease"/>
    <property type="match status" value="1"/>
</dbReference>
<evidence type="ECO:0000313" key="4">
    <source>
        <dbReference type="Proteomes" id="UP000317036"/>
    </source>
</evidence>
<feature type="domain" description="Nuclease-associated modular DNA-binding 1" evidence="1">
    <location>
        <begin position="368"/>
        <end position="401"/>
    </location>
</feature>
<dbReference type="SUPFAM" id="SSF64496">
    <property type="entry name" value="DNA-binding domain of intron-encoded endonucleases"/>
    <property type="match status" value="2"/>
</dbReference>
<dbReference type="PANTHER" id="PTHR37317:SF1">
    <property type="entry name" value="ZINC-RIBBON DOMAIN-CONTAINING PROTEIN-RELATED"/>
    <property type="match status" value="1"/>
</dbReference>
<dbReference type="Gene3D" id="1.10.10.10">
    <property type="entry name" value="Winged helix-like DNA-binding domain superfamily/Winged helix DNA-binding domain"/>
    <property type="match status" value="2"/>
</dbReference>
<dbReference type="AlphaFoldDB" id="A0A559KCT8"/>
<comment type="caution">
    <text evidence="3">The sequence shown here is derived from an EMBL/GenBank/DDBJ whole genome shotgun (WGS) entry which is preliminary data.</text>
</comment>
<dbReference type="Proteomes" id="UP000317036">
    <property type="component" value="Unassembled WGS sequence"/>
</dbReference>
<dbReference type="Pfam" id="PF14311">
    <property type="entry name" value="DUF4379"/>
    <property type="match status" value="1"/>
</dbReference>
<keyword evidence="4" id="KW-1185">Reference proteome</keyword>
<dbReference type="PANTHER" id="PTHR37317">
    <property type="entry name" value="BLR8090 PROTEIN"/>
    <property type="match status" value="1"/>
</dbReference>
<evidence type="ECO:0000259" key="2">
    <source>
        <dbReference type="Pfam" id="PF14311"/>
    </source>
</evidence>
<dbReference type="Pfam" id="PF07453">
    <property type="entry name" value="NUMOD1"/>
    <property type="match status" value="1"/>
</dbReference>
<dbReference type="InterPro" id="IPR010896">
    <property type="entry name" value="NUMOD1"/>
</dbReference>